<evidence type="ECO:0000313" key="7">
    <source>
        <dbReference type="Proteomes" id="UP001589654"/>
    </source>
</evidence>
<dbReference type="EC" id="1.2.1.-" evidence="4"/>
<comment type="similarity">
    <text evidence="1 3">Belongs to the glyceraldehyde-3-phosphate dehydrogenase family.</text>
</comment>
<dbReference type="CDD" id="cd05214">
    <property type="entry name" value="GAPDH_I_N"/>
    <property type="match status" value="1"/>
</dbReference>
<dbReference type="Gene3D" id="3.40.50.720">
    <property type="entry name" value="NAD(P)-binding Rossmann-like Domain"/>
    <property type="match status" value="1"/>
</dbReference>
<keyword evidence="7" id="KW-1185">Reference proteome</keyword>
<protein>
    <recommendedName>
        <fullName evidence="4">Glyceraldehyde-3-phosphate dehydrogenase</fullName>
        <ecNumber evidence="4">1.2.1.-</ecNumber>
    </recommendedName>
</protein>
<evidence type="ECO:0000256" key="4">
    <source>
        <dbReference type="RuleBase" id="RU361160"/>
    </source>
</evidence>
<proteinExistence type="inferred from homology"/>
<dbReference type="InterPro" id="IPR020829">
    <property type="entry name" value="GlycerAld_3-P_DH_cat"/>
</dbReference>
<dbReference type="CDD" id="cd18126">
    <property type="entry name" value="GAPDH_I_C"/>
    <property type="match status" value="1"/>
</dbReference>
<dbReference type="PIRSF" id="PIRSF000149">
    <property type="entry name" value="GAP_DH"/>
    <property type="match status" value="1"/>
</dbReference>
<accession>A0ABV5J7T1</accession>
<dbReference type="NCBIfam" id="TIGR01534">
    <property type="entry name" value="GAPDH-I"/>
    <property type="match status" value="1"/>
</dbReference>
<organism evidence="6 7">
    <name type="scientific">Echinicola jeungdonensis</name>
    <dbReference type="NCBI Taxonomy" id="709343"/>
    <lineage>
        <taxon>Bacteria</taxon>
        <taxon>Pseudomonadati</taxon>
        <taxon>Bacteroidota</taxon>
        <taxon>Cytophagia</taxon>
        <taxon>Cytophagales</taxon>
        <taxon>Cyclobacteriaceae</taxon>
        <taxon>Echinicola</taxon>
    </lineage>
</organism>
<reference evidence="6 7" key="1">
    <citation type="submission" date="2024-09" db="EMBL/GenBank/DDBJ databases">
        <authorList>
            <person name="Sun Q."/>
            <person name="Mori K."/>
        </authorList>
    </citation>
    <scope>NUCLEOTIDE SEQUENCE [LARGE SCALE GENOMIC DNA]</scope>
    <source>
        <strain evidence="6 7">CECT 7682</strain>
    </source>
</reference>
<dbReference type="Proteomes" id="UP001589654">
    <property type="component" value="Unassembled WGS sequence"/>
</dbReference>
<dbReference type="InterPro" id="IPR020830">
    <property type="entry name" value="GlycerAld_3-P_DH_AS"/>
</dbReference>
<name>A0ABV5J7T1_9BACT</name>
<dbReference type="PRINTS" id="PR00078">
    <property type="entry name" value="G3PDHDRGNASE"/>
</dbReference>
<dbReference type="PROSITE" id="PS00071">
    <property type="entry name" value="GAPDH"/>
    <property type="match status" value="1"/>
</dbReference>
<dbReference type="Pfam" id="PF00044">
    <property type="entry name" value="Gp_dh_N"/>
    <property type="match status" value="1"/>
</dbReference>
<dbReference type="RefSeq" id="WP_290249547.1">
    <property type="nucleotide sequence ID" value="NZ_JAUFQT010000002.1"/>
</dbReference>
<dbReference type="InterPro" id="IPR006424">
    <property type="entry name" value="Glyceraldehyde-3-P_DH_1"/>
</dbReference>
<comment type="caution">
    <text evidence="6">The sequence shown here is derived from an EMBL/GenBank/DDBJ whole genome shotgun (WGS) entry which is preliminary data.</text>
</comment>
<evidence type="ECO:0000256" key="1">
    <source>
        <dbReference type="ARBA" id="ARBA00007406"/>
    </source>
</evidence>
<dbReference type="SMART" id="SM00846">
    <property type="entry name" value="Gp_dh_N"/>
    <property type="match status" value="1"/>
</dbReference>
<evidence type="ECO:0000256" key="2">
    <source>
        <dbReference type="ARBA" id="ARBA00023002"/>
    </source>
</evidence>
<feature type="domain" description="Glyceraldehyde 3-phosphate dehydrogenase NAD(P) binding" evidence="5">
    <location>
        <begin position="4"/>
        <end position="153"/>
    </location>
</feature>
<dbReference type="SUPFAM" id="SSF55347">
    <property type="entry name" value="Glyceraldehyde-3-phosphate dehydrogenase-like, C-terminal domain"/>
    <property type="match status" value="1"/>
</dbReference>
<dbReference type="Gene3D" id="3.30.360.10">
    <property type="entry name" value="Dihydrodipicolinate Reductase, domain 2"/>
    <property type="match status" value="1"/>
</dbReference>
<dbReference type="PANTHER" id="PTHR43148">
    <property type="entry name" value="GLYCERALDEHYDE-3-PHOSPHATE DEHYDROGENASE 2"/>
    <property type="match status" value="1"/>
</dbReference>
<dbReference type="SUPFAM" id="SSF51735">
    <property type="entry name" value="NAD(P)-binding Rossmann-fold domains"/>
    <property type="match status" value="1"/>
</dbReference>
<evidence type="ECO:0000313" key="6">
    <source>
        <dbReference type="EMBL" id="MFB9212210.1"/>
    </source>
</evidence>
<dbReference type="EMBL" id="JBHMEW010000058">
    <property type="protein sequence ID" value="MFB9212210.1"/>
    <property type="molecule type" value="Genomic_DNA"/>
</dbReference>
<dbReference type="InterPro" id="IPR020831">
    <property type="entry name" value="GlycerAld/Erythrose_P_DH"/>
</dbReference>
<dbReference type="InterPro" id="IPR036291">
    <property type="entry name" value="NAD(P)-bd_dom_sf"/>
</dbReference>
<evidence type="ECO:0000256" key="3">
    <source>
        <dbReference type="RuleBase" id="RU000397"/>
    </source>
</evidence>
<sequence>MTKLRVAINGFGRIGKLTFKLLLEKKNIEVVAINDLMDTNTLVHLLKYDSIHGKFEAPIQVLEDQITVKGQKVRMYSQKDPADLPWKSLDVDLVIEATGRFTHREGAERHLVAGAKRVIISAPAQSKDIPTVVLGVNEGILSGEETIISNASCTTNCLAPMVKILDDAYGVDKAFISTVHAYTADQNIQDAPHRDLRRARAASCSIIPTTTNAAKAVELVLPHLSGKLHAMAYRVPVPDGSLTELNVVLQQETNLQEIKKLFKSASKESMQGILAYTEDPIVSSDIIGNPYSCIFDSDLTVVQGNFVKIIGWYDNESGYSNRMLDLIQKLIQIKSPKSTHFRAH</sequence>
<evidence type="ECO:0000259" key="5">
    <source>
        <dbReference type="SMART" id="SM00846"/>
    </source>
</evidence>
<dbReference type="InterPro" id="IPR020828">
    <property type="entry name" value="GlycerAld_3-P_DH_NAD(P)-bd"/>
</dbReference>
<keyword evidence="2 4" id="KW-0560">Oxidoreductase</keyword>
<gene>
    <name evidence="6" type="primary">gap</name>
    <name evidence="6" type="ORF">ACFFUR_10355</name>
</gene>
<dbReference type="Pfam" id="PF02800">
    <property type="entry name" value="Gp_dh_C"/>
    <property type="match status" value="1"/>
</dbReference>